<reference evidence="1" key="1">
    <citation type="submission" date="2022-08" db="EMBL/GenBank/DDBJ databases">
        <title>Genome Sequence of Pycnoporus sanguineus.</title>
        <authorList>
            <person name="Buettner E."/>
        </authorList>
    </citation>
    <scope>NUCLEOTIDE SEQUENCE</scope>
    <source>
        <strain evidence="1">CG-C14</strain>
    </source>
</reference>
<evidence type="ECO:0000313" key="2">
    <source>
        <dbReference type="Proteomes" id="UP001144978"/>
    </source>
</evidence>
<dbReference type="Proteomes" id="UP001144978">
    <property type="component" value="Unassembled WGS sequence"/>
</dbReference>
<protein>
    <submittedName>
        <fullName evidence="1">Uncharacterized protein</fullName>
    </submittedName>
</protein>
<organism evidence="1 2">
    <name type="scientific">Trametes sanguinea</name>
    <dbReference type="NCBI Taxonomy" id="158606"/>
    <lineage>
        <taxon>Eukaryota</taxon>
        <taxon>Fungi</taxon>
        <taxon>Dikarya</taxon>
        <taxon>Basidiomycota</taxon>
        <taxon>Agaricomycotina</taxon>
        <taxon>Agaricomycetes</taxon>
        <taxon>Polyporales</taxon>
        <taxon>Polyporaceae</taxon>
        <taxon>Trametes</taxon>
    </lineage>
</organism>
<name>A0ACC1N8X7_9APHY</name>
<sequence length="360" mass="38537">MGLSPPAADSQALELSFVRSPPQPKNIVLSSISCGGLILDEVPVLDHWSGLNAWFSNADRVYIPFQQGIMLYCAFTVTPFPSSRDTLSMCPDSSVIGASCNRAALRIQRMCGDTRSGTGTRARIYSGLVNWRCALAIRFKTFRSHSGGKQECSLATALGHLTRGALSLLVLANSLAHLDYQSRRLGRRLRHQSRRDALTESICEISGRTNSGHVHLSAAVAAVAVVHARACPDQGGMGAAIPHLMQLALSLPPILPYPQDEIHTEVTTGTVEVQDELIPDDEDEDVSYRTRGKSTVSVVIRVGDGVDERPAAAAAAAAKGSRRKNNLGRAPAGSSSGGRLKGGPAVPEQVVYREDEMDET</sequence>
<dbReference type="EMBL" id="JANSHE010004685">
    <property type="protein sequence ID" value="KAJ2975539.1"/>
    <property type="molecule type" value="Genomic_DNA"/>
</dbReference>
<gene>
    <name evidence="1" type="ORF">NUW54_g11717</name>
</gene>
<proteinExistence type="predicted"/>
<comment type="caution">
    <text evidence="1">The sequence shown here is derived from an EMBL/GenBank/DDBJ whole genome shotgun (WGS) entry which is preliminary data.</text>
</comment>
<accession>A0ACC1N8X7</accession>
<evidence type="ECO:0000313" key="1">
    <source>
        <dbReference type="EMBL" id="KAJ2975539.1"/>
    </source>
</evidence>
<keyword evidence="2" id="KW-1185">Reference proteome</keyword>